<evidence type="ECO:0000256" key="1">
    <source>
        <dbReference type="ARBA" id="ARBA00001657"/>
    </source>
</evidence>
<evidence type="ECO:0000259" key="13">
    <source>
        <dbReference type="Pfam" id="PF21365"/>
    </source>
</evidence>
<dbReference type="FunFam" id="2.60.40.1180:FF:000044">
    <property type="entry name" value="Alpha-glucosidase 1"/>
    <property type="match status" value="1"/>
</dbReference>
<evidence type="ECO:0000256" key="3">
    <source>
        <dbReference type="ARBA" id="ARBA00012741"/>
    </source>
</evidence>
<evidence type="ECO:0000256" key="6">
    <source>
        <dbReference type="ARBA" id="ARBA00023180"/>
    </source>
</evidence>
<evidence type="ECO:0000256" key="2">
    <source>
        <dbReference type="ARBA" id="ARBA00007806"/>
    </source>
</evidence>
<dbReference type="CDD" id="cd06602">
    <property type="entry name" value="GH31_MGAM_SI_GAA"/>
    <property type="match status" value="1"/>
</dbReference>
<keyword evidence="6" id="KW-0325">Glycoprotein</keyword>
<proteinExistence type="inferred from homology"/>
<feature type="domain" description="Glycoside hydrolase family 31 N-terminal" evidence="12">
    <location>
        <begin position="116"/>
        <end position="229"/>
    </location>
</feature>
<keyword evidence="4 10" id="KW-0732">Signal</keyword>
<dbReference type="Gene3D" id="2.60.40.1760">
    <property type="entry name" value="glycosyl hydrolase (family 31)"/>
    <property type="match status" value="1"/>
</dbReference>
<dbReference type="SUPFAM" id="SSF51445">
    <property type="entry name" value="(Trans)glycosidases"/>
    <property type="match status" value="1"/>
</dbReference>
<evidence type="ECO:0000256" key="10">
    <source>
        <dbReference type="SAM" id="SignalP"/>
    </source>
</evidence>
<feature type="signal peptide" evidence="10">
    <location>
        <begin position="1"/>
        <end position="25"/>
    </location>
</feature>
<evidence type="ECO:0000256" key="5">
    <source>
        <dbReference type="ARBA" id="ARBA00022801"/>
    </source>
</evidence>
<comment type="similarity">
    <text evidence="2 9">Belongs to the glycosyl hydrolase 31 family.</text>
</comment>
<dbReference type="InterPro" id="IPR048395">
    <property type="entry name" value="Glyco_hydro_31_C"/>
</dbReference>
<gene>
    <name evidence="14" type="ORF">WJX84_009003</name>
</gene>
<dbReference type="Gene3D" id="3.20.20.80">
    <property type="entry name" value="Glycosidases"/>
    <property type="match status" value="1"/>
</dbReference>
<evidence type="ECO:0000259" key="12">
    <source>
        <dbReference type="Pfam" id="PF13802"/>
    </source>
</evidence>
<protein>
    <recommendedName>
        <fullName evidence="3">alpha-glucosidase</fullName>
        <ecNumber evidence="3">3.2.1.20</ecNumber>
    </recommendedName>
    <alternativeName>
        <fullName evidence="8">Maltase</fullName>
    </alternativeName>
</protein>
<dbReference type="Pfam" id="PF21365">
    <property type="entry name" value="Glyco_hydro_31_3rd"/>
    <property type="match status" value="1"/>
</dbReference>
<dbReference type="CDD" id="cd14752">
    <property type="entry name" value="GH31_N"/>
    <property type="match status" value="1"/>
</dbReference>
<dbReference type="SUPFAM" id="SSF51011">
    <property type="entry name" value="Glycosyl hydrolase domain"/>
    <property type="match status" value="1"/>
</dbReference>
<sequence>MPGSMGVVRLAAVCLCLVVAGGAHATDEHPTTFGSYKIVERQDQEECIEAKLDIQRGVLPDLGRDVNPLKLLVNASHPDTLHLKISPVVGGRWDIPDDYFLRPEGTSEAIEKVFGICLDESPFAITVHPLRGGYTSAPLFTTNKTQLVFKDQYMEVTSLIPKEASLYGAGEFTPSKGFRLQRNGKPIALWNRDMQAKFPDVNLYGSRPFVMSVLPDGTASGILLLNSNGMDIIPEKDRITWKAIGGVLDFYIFAGPTPADVMRQLTAVVGRPHLPPYWSLGFHNCKWGYKTVEEAEEVVRNYSRAGIPLDTMWTDIDYMDGNRDFSLDPVRYAEPKMKAFLDRLHAANQSWVPIIDAGIKVDPGYPAYDDGIASDVFVKDATGAPYIGQVWPGPTHFPDFGHQSTVDWWKRQIAAAHELSAFDGLWIDMDEVSNFCTGEVCELAPPGPSMTNCYLPCHNKLGPSNGSTGAALGDWWPSAKQNASLRSPPYAIHNGGDERLPLDTKTMPVTASNLDGTLQYDTHNIYGLAEAKATHEALVAIKQTRPFILTRSTFIGSGAYAAHWTGDNAATWDDLRWSIPGVFQSGVTGIPFVGPDICGFLGNTTEELCARWISVGAFYPFSRDHSDINGGYQELYRWEAVAGAARTALGLRYKMLPTLYTIFKHSRDTGAPIARPLFFGWPHDPITHTTDAQFLLGDSILVSPVLHEGANSVKAYFPQGKWYSAFDHSEVDASEGGKHVELSAPLGKIPVHILEGSVLPMGPPGTTTAAVRTGSLSLLVALNTSAMSYSTDKPGQDIATSRRLLHQQARAGPAVRDHSCPVPERSRAHACGSMFLDDGLQLQVTGAEGHVVKFAASLAAADANGMIQGAVDLSFALSDGPAACADVAWPAVENVTILGHPRASIGKVELVTSSPSGPLGAADVTPDQVSWHPESGALMFTSLDLTIACPTSAQLRWEICEEGEQCFSPALGRVMG</sequence>
<evidence type="ECO:0000259" key="11">
    <source>
        <dbReference type="Pfam" id="PF01055"/>
    </source>
</evidence>
<evidence type="ECO:0000256" key="7">
    <source>
        <dbReference type="ARBA" id="ARBA00023295"/>
    </source>
</evidence>
<comment type="catalytic activity">
    <reaction evidence="1">
        <text>Hydrolysis of terminal, non-reducing (1-&gt;4)-linked alpha-D-glucose residues with release of alpha-D-glucose.</text>
        <dbReference type="EC" id="3.2.1.20"/>
    </reaction>
</comment>
<keyword evidence="7 9" id="KW-0326">Glycosidase</keyword>
<feature type="domain" description="Glycosyl hydrolase family 31 C-terminal" evidence="13">
    <location>
        <begin position="670"/>
        <end position="759"/>
    </location>
</feature>
<reference evidence="14 15" key="1">
    <citation type="journal article" date="2024" name="Nat. Commun.">
        <title>Phylogenomics reveals the evolutionary origins of lichenization in chlorophyte algae.</title>
        <authorList>
            <person name="Puginier C."/>
            <person name="Libourel C."/>
            <person name="Otte J."/>
            <person name="Skaloud P."/>
            <person name="Haon M."/>
            <person name="Grisel S."/>
            <person name="Petersen M."/>
            <person name="Berrin J.G."/>
            <person name="Delaux P.M."/>
            <person name="Dal Grande F."/>
            <person name="Keller J."/>
        </authorList>
    </citation>
    <scope>NUCLEOTIDE SEQUENCE [LARGE SCALE GENOMIC DNA]</scope>
    <source>
        <strain evidence="14 15">SAG 2523</strain>
    </source>
</reference>
<dbReference type="InterPro" id="IPR011013">
    <property type="entry name" value="Gal_mutarotase_sf_dom"/>
</dbReference>
<dbReference type="EMBL" id="JALJOV010001902">
    <property type="protein sequence ID" value="KAK9838429.1"/>
    <property type="molecule type" value="Genomic_DNA"/>
</dbReference>
<dbReference type="Proteomes" id="UP001485043">
    <property type="component" value="Unassembled WGS sequence"/>
</dbReference>
<evidence type="ECO:0000256" key="9">
    <source>
        <dbReference type="RuleBase" id="RU361185"/>
    </source>
</evidence>
<dbReference type="GO" id="GO:0030246">
    <property type="term" value="F:carbohydrate binding"/>
    <property type="evidence" value="ECO:0007669"/>
    <property type="project" value="InterPro"/>
</dbReference>
<dbReference type="SUPFAM" id="SSF74650">
    <property type="entry name" value="Galactose mutarotase-like"/>
    <property type="match status" value="1"/>
</dbReference>
<dbReference type="PANTHER" id="PTHR22762">
    <property type="entry name" value="ALPHA-GLUCOSIDASE"/>
    <property type="match status" value="1"/>
</dbReference>
<dbReference type="GO" id="GO:0090599">
    <property type="term" value="F:alpha-glucosidase activity"/>
    <property type="evidence" value="ECO:0007669"/>
    <property type="project" value="UniProtKB-ARBA"/>
</dbReference>
<dbReference type="InterPro" id="IPR017853">
    <property type="entry name" value="GH"/>
</dbReference>
<organism evidence="14 15">
    <name type="scientific">Apatococcus fuscideae</name>
    <dbReference type="NCBI Taxonomy" id="2026836"/>
    <lineage>
        <taxon>Eukaryota</taxon>
        <taxon>Viridiplantae</taxon>
        <taxon>Chlorophyta</taxon>
        <taxon>core chlorophytes</taxon>
        <taxon>Trebouxiophyceae</taxon>
        <taxon>Chlorellales</taxon>
        <taxon>Chlorellaceae</taxon>
        <taxon>Apatococcus</taxon>
    </lineage>
</organism>
<dbReference type="Pfam" id="PF13802">
    <property type="entry name" value="Gal_mutarotas_2"/>
    <property type="match status" value="1"/>
</dbReference>
<dbReference type="InterPro" id="IPR030459">
    <property type="entry name" value="Glyco_hydro_31_CS"/>
</dbReference>
<dbReference type="EC" id="3.2.1.20" evidence="3"/>
<name>A0AAW1RXF1_9CHLO</name>
<dbReference type="Pfam" id="PF01055">
    <property type="entry name" value="Glyco_hydro_31_2nd"/>
    <property type="match status" value="1"/>
</dbReference>
<evidence type="ECO:0000313" key="14">
    <source>
        <dbReference type="EMBL" id="KAK9838429.1"/>
    </source>
</evidence>
<dbReference type="AlphaFoldDB" id="A0AAW1RXF1"/>
<dbReference type="InterPro" id="IPR013780">
    <property type="entry name" value="Glyco_hydro_b"/>
</dbReference>
<evidence type="ECO:0000313" key="15">
    <source>
        <dbReference type="Proteomes" id="UP001485043"/>
    </source>
</evidence>
<keyword evidence="5 9" id="KW-0378">Hydrolase</keyword>
<keyword evidence="15" id="KW-1185">Reference proteome</keyword>
<comment type="caution">
    <text evidence="14">The sequence shown here is derived from an EMBL/GenBank/DDBJ whole genome shotgun (WGS) entry which is preliminary data.</text>
</comment>
<dbReference type="PROSITE" id="PS00707">
    <property type="entry name" value="GLYCOSYL_HYDROL_F31_2"/>
    <property type="match status" value="1"/>
</dbReference>
<dbReference type="PANTHER" id="PTHR22762:SF133">
    <property type="entry name" value="P-TYPE DOMAIN-CONTAINING PROTEIN"/>
    <property type="match status" value="1"/>
</dbReference>
<feature type="chain" id="PRO_5043990902" description="alpha-glucosidase" evidence="10">
    <location>
        <begin position="26"/>
        <end position="976"/>
    </location>
</feature>
<accession>A0AAW1RXF1</accession>
<dbReference type="GO" id="GO:0005975">
    <property type="term" value="P:carbohydrate metabolic process"/>
    <property type="evidence" value="ECO:0007669"/>
    <property type="project" value="InterPro"/>
</dbReference>
<feature type="domain" description="Glycoside hydrolase family 31 TIM barrel" evidence="11">
    <location>
        <begin position="272"/>
        <end position="661"/>
    </location>
</feature>
<evidence type="ECO:0000256" key="4">
    <source>
        <dbReference type="ARBA" id="ARBA00022729"/>
    </source>
</evidence>
<dbReference type="Gene3D" id="2.60.40.1180">
    <property type="entry name" value="Golgi alpha-mannosidase II"/>
    <property type="match status" value="2"/>
</dbReference>
<dbReference type="InterPro" id="IPR025887">
    <property type="entry name" value="Glyco_hydro_31_N_dom"/>
</dbReference>
<evidence type="ECO:0000256" key="8">
    <source>
        <dbReference type="ARBA" id="ARBA00041343"/>
    </source>
</evidence>
<dbReference type="InterPro" id="IPR000322">
    <property type="entry name" value="Glyco_hydro_31_TIM"/>
</dbReference>